<dbReference type="Proteomes" id="UP001249851">
    <property type="component" value="Unassembled WGS sequence"/>
</dbReference>
<evidence type="ECO:0000313" key="2">
    <source>
        <dbReference type="EMBL" id="KAK2569865.1"/>
    </source>
</evidence>
<sequence>MQVFGTEFAANKGYVIDQLPQLCAQSSKPLRTSSRENKVNKQPTLSQTTVSQQFHRELELQIDEDFNFTEIKVLLWYVSNGSRRFHVFLSNRVQEIQGSTHRRNPAGERHMKTDELPFER</sequence>
<reference evidence="2" key="1">
    <citation type="journal article" date="2023" name="G3 (Bethesda)">
        <title>Whole genome assembly and annotation of the endangered Caribbean coral Acropora cervicornis.</title>
        <authorList>
            <person name="Selwyn J.D."/>
            <person name="Vollmer S.V."/>
        </authorList>
    </citation>
    <scope>NUCLEOTIDE SEQUENCE</scope>
    <source>
        <strain evidence="2">K2</strain>
    </source>
</reference>
<evidence type="ECO:0000256" key="1">
    <source>
        <dbReference type="SAM" id="MobiDB-lite"/>
    </source>
</evidence>
<feature type="region of interest" description="Disordered" evidence="1">
    <location>
        <begin position="96"/>
        <end position="120"/>
    </location>
</feature>
<accession>A0AAD9QYQ2</accession>
<protein>
    <submittedName>
        <fullName evidence="2">Uncharacterized protein</fullName>
    </submittedName>
</protein>
<dbReference type="EMBL" id="JARQWQ010000009">
    <property type="protein sequence ID" value="KAK2569865.1"/>
    <property type="molecule type" value="Genomic_DNA"/>
</dbReference>
<keyword evidence="3" id="KW-1185">Reference proteome</keyword>
<organism evidence="2 3">
    <name type="scientific">Acropora cervicornis</name>
    <name type="common">Staghorn coral</name>
    <dbReference type="NCBI Taxonomy" id="6130"/>
    <lineage>
        <taxon>Eukaryota</taxon>
        <taxon>Metazoa</taxon>
        <taxon>Cnidaria</taxon>
        <taxon>Anthozoa</taxon>
        <taxon>Hexacorallia</taxon>
        <taxon>Scleractinia</taxon>
        <taxon>Astrocoeniina</taxon>
        <taxon>Acroporidae</taxon>
        <taxon>Acropora</taxon>
    </lineage>
</organism>
<feature type="compositionally biased region" description="Basic and acidic residues" evidence="1">
    <location>
        <begin position="105"/>
        <end position="120"/>
    </location>
</feature>
<feature type="region of interest" description="Disordered" evidence="1">
    <location>
        <begin position="27"/>
        <end position="50"/>
    </location>
</feature>
<proteinExistence type="predicted"/>
<feature type="compositionally biased region" description="Polar residues" evidence="1">
    <location>
        <begin position="40"/>
        <end position="50"/>
    </location>
</feature>
<reference evidence="2" key="2">
    <citation type="journal article" date="2023" name="Science">
        <title>Genomic signatures of disease resistance in endangered staghorn corals.</title>
        <authorList>
            <person name="Vollmer S.V."/>
            <person name="Selwyn J.D."/>
            <person name="Despard B.A."/>
            <person name="Roesel C.L."/>
        </authorList>
    </citation>
    <scope>NUCLEOTIDE SEQUENCE</scope>
    <source>
        <strain evidence="2">K2</strain>
    </source>
</reference>
<comment type="caution">
    <text evidence="2">The sequence shown here is derived from an EMBL/GenBank/DDBJ whole genome shotgun (WGS) entry which is preliminary data.</text>
</comment>
<evidence type="ECO:0000313" key="3">
    <source>
        <dbReference type="Proteomes" id="UP001249851"/>
    </source>
</evidence>
<name>A0AAD9QYQ2_ACRCE</name>
<dbReference type="AlphaFoldDB" id="A0AAD9QYQ2"/>
<gene>
    <name evidence="2" type="ORF">P5673_005719</name>
</gene>